<name>A0A6H5GKM8_9HEMI</name>
<evidence type="ECO:0000313" key="2">
    <source>
        <dbReference type="Proteomes" id="UP000479000"/>
    </source>
</evidence>
<reference evidence="1 2" key="1">
    <citation type="submission" date="2020-02" db="EMBL/GenBank/DDBJ databases">
        <authorList>
            <person name="Ferguson B K."/>
        </authorList>
    </citation>
    <scope>NUCLEOTIDE SEQUENCE [LARGE SCALE GENOMIC DNA]</scope>
</reference>
<gene>
    <name evidence="1" type="ORF">NTEN_LOCUS9267</name>
</gene>
<organism evidence="1 2">
    <name type="scientific">Nesidiocoris tenuis</name>
    <dbReference type="NCBI Taxonomy" id="355587"/>
    <lineage>
        <taxon>Eukaryota</taxon>
        <taxon>Metazoa</taxon>
        <taxon>Ecdysozoa</taxon>
        <taxon>Arthropoda</taxon>
        <taxon>Hexapoda</taxon>
        <taxon>Insecta</taxon>
        <taxon>Pterygota</taxon>
        <taxon>Neoptera</taxon>
        <taxon>Paraneoptera</taxon>
        <taxon>Hemiptera</taxon>
        <taxon>Heteroptera</taxon>
        <taxon>Panheteroptera</taxon>
        <taxon>Cimicomorpha</taxon>
        <taxon>Miridae</taxon>
        <taxon>Dicyphina</taxon>
        <taxon>Nesidiocoris</taxon>
    </lineage>
</organism>
<keyword evidence="2" id="KW-1185">Reference proteome</keyword>
<accession>A0A6H5GKM8</accession>
<sequence length="95" mass="10294">MASVTPAWNPGGMWNAGRVSMTEAHSTCCHTREADGPACQPRLSSYNLNCSLSEVFSFVSEEGNLVGLCCHLRERRVDNRGASMTVIQDASSTEI</sequence>
<dbReference type="Proteomes" id="UP000479000">
    <property type="component" value="Unassembled WGS sequence"/>
</dbReference>
<dbReference type="AlphaFoldDB" id="A0A6H5GKM8"/>
<evidence type="ECO:0000313" key="1">
    <source>
        <dbReference type="EMBL" id="CAB0003778.1"/>
    </source>
</evidence>
<dbReference type="EMBL" id="CADCXU010013818">
    <property type="protein sequence ID" value="CAB0003778.1"/>
    <property type="molecule type" value="Genomic_DNA"/>
</dbReference>
<protein>
    <submittedName>
        <fullName evidence="1">Uncharacterized protein</fullName>
    </submittedName>
</protein>
<feature type="non-terminal residue" evidence="1">
    <location>
        <position position="95"/>
    </location>
</feature>
<proteinExistence type="predicted"/>